<organism evidence="3 4">
    <name type="scientific">Roseisolibacter agri</name>
    <dbReference type="NCBI Taxonomy" id="2014610"/>
    <lineage>
        <taxon>Bacteria</taxon>
        <taxon>Pseudomonadati</taxon>
        <taxon>Gemmatimonadota</taxon>
        <taxon>Gemmatimonadia</taxon>
        <taxon>Gemmatimonadales</taxon>
        <taxon>Gemmatimonadaceae</taxon>
        <taxon>Roseisolibacter</taxon>
    </lineage>
</organism>
<comment type="caution">
    <text evidence="3">The sequence shown here is derived from an EMBL/GenBank/DDBJ whole genome shotgun (WGS) entry which is preliminary data.</text>
</comment>
<evidence type="ECO:0000256" key="1">
    <source>
        <dbReference type="SAM" id="MobiDB-lite"/>
    </source>
</evidence>
<dbReference type="EMBL" id="BRXS01000007">
    <property type="protein sequence ID" value="GLC28112.1"/>
    <property type="molecule type" value="Genomic_DNA"/>
</dbReference>
<reference evidence="3" key="1">
    <citation type="submission" date="2022-08" db="EMBL/GenBank/DDBJ databases">
        <title>Draft genome sequencing of Roseisolibacter agri AW1220.</title>
        <authorList>
            <person name="Tobiishi Y."/>
            <person name="Tonouchi A."/>
        </authorList>
    </citation>
    <scope>NUCLEOTIDE SEQUENCE</scope>
    <source>
        <strain evidence="3">AW1220</strain>
    </source>
</reference>
<dbReference type="Proteomes" id="UP001161325">
    <property type="component" value="Unassembled WGS sequence"/>
</dbReference>
<dbReference type="InterPro" id="IPR029016">
    <property type="entry name" value="GAF-like_dom_sf"/>
</dbReference>
<dbReference type="SUPFAM" id="SSF109604">
    <property type="entry name" value="HD-domain/PDEase-like"/>
    <property type="match status" value="1"/>
</dbReference>
<dbReference type="PROSITE" id="PS51833">
    <property type="entry name" value="HDOD"/>
    <property type="match status" value="1"/>
</dbReference>
<dbReference type="Gene3D" id="1.10.3210.10">
    <property type="entry name" value="Hypothetical protein af1432"/>
    <property type="match status" value="1"/>
</dbReference>
<evidence type="ECO:0000313" key="4">
    <source>
        <dbReference type="Proteomes" id="UP001161325"/>
    </source>
</evidence>
<protein>
    <recommendedName>
        <fullName evidence="2">HDOD domain-containing protein</fullName>
    </recommendedName>
</protein>
<evidence type="ECO:0000259" key="2">
    <source>
        <dbReference type="PROSITE" id="PS51833"/>
    </source>
</evidence>
<feature type="compositionally biased region" description="Low complexity" evidence="1">
    <location>
        <begin position="302"/>
        <end position="351"/>
    </location>
</feature>
<feature type="compositionally biased region" description="Low complexity" evidence="1">
    <location>
        <begin position="358"/>
        <end position="374"/>
    </location>
</feature>
<dbReference type="PANTHER" id="PTHR33525:SF4">
    <property type="entry name" value="CYCLIC DI-GMP PHOSPHODIESTERASE CDGJ"/>
    <property type="match status" value="1"/>
</dbReference>
<proteinExistence type="predicted"/>
<sequence>MAYVRRILVADDFPAISRQMGEVMASLQEGEASAQRLANLVLRDYALTVKVIRTANTVHYNRTGRPVQSATHAMMLLGAQTVRDLASSLLLFEHYRGRSPGLKELMLLSLLTAGHAREAAVRLGVADPEAAQLCGMFRNLGEVLVAAHLPAENAAILRAASERGVGRDARRARDAAAAHVLGCSMEDIGVAIAGDWGMPAAVCRGMRATGERGEGELELISAFAHDLTIAIYREEPSAARQAVAAVLERYGTRLKLSRDVLAAIADEAVANTRETFAAAGVALDGLRLTRQLAAALSDRSRPTPTGAAAAPAEPAAGTTAAQPTPEATSAAAPTASAPGTTPAASTDAAPAATPPSAQPAADAAPAPTTACPAPAAQPPAGPPVDGPLLAALRDRLARELEAASDDAATYDMQRVLLLALEAALRGGPFDRACFCPIDVASGAFRARFGLGDDVESLLGSFALPFVGTSATLGPALLRGEEGYLSSGTRLNLTDAQLLRAWGAASAALVPVILDGTTIGAVYLDRRTTSAGLDATALVYVRRVVAAAGAALARRRGGASGTPAPRPEPTAAEKGELVLRVLRGEALDTVAAAAGVTTDRLDGWRREFLDGAMARMGS</sequence>
<dbReference type="InterPro" id="IPR013976">
    <property type="entry name" value="HDOD"/>
</dbReference>
<gene>
    <name evidence="3" type="ORF">rosag_46250</name>
</gene>
<dbReference type="PANTHER" id="PTHR33525">
    <property type="match status" value="1"/>
</dbReference>
<name>A0AA37QD34_9BACT</name>
<dbReference type="AlphaFoldDB" id="A0AA37QD34"/>
<dbReference type="Gene3D" id="3.30.450.40">
    <property type="match status" value="1"/>
</dbReference>
<keyword evidence="4" id="KW-1185">Reference proteome</keyword>
<dbReference type="Pfam" id="PF08668">
    <property type="entry name" value="HDOD"/>
    <property type="match status" value="1"/>
</dbReference>
<feature type="compositionally biased region" description="Pro residues" evidence="1">
    <location>
        <begin position="375"/>
        <end position="385"/>
    </location>
</feature>
<dbReference type="InterPro" id="IPR052340">
    <property type="entry name" value="RNase_Y/CdgJ"/>
</dbReference>
<accession>A0AA37QD34</accession>
<feature type="region of interest" description="Disordered" evidence="1">
    <location>
        <begin position="296"/>
        <end position="387"/>
    </location>
</feature>
<feature type="domain" description="HDOD" evidence="2">
    <location>
        <begin position="13"/>
        <end position="212"/>
    </location>
</feature>
<evidence type="ECO:0000313" key="3">
    <source>
        <dbReference type="EMBL" id="GLC28112.1"/>
    </source>
</evidence>
<dbReference type="SUPFAM" id="SSF55781">
    <property type="entry name" value="GAF domain-like"/>
    <property type="match status" value="1"/>
</dbReference>